<comment type="catalytic activity">
    <reaction evidence="7">
        <text>a quinone + NADH + H(+) = a quinol + NAD(+)</text>
        <dbReference type="Rhea" id="RHEA:46160"/>
        <dbReference type="ChEBI" id="CHEBI:15378"/>
        <dbReference type="ChEBI" id="CHEBI:24646"/>
        <dbReference type="ChEBI" id="CHEBI:57540"/>
        <dbReference type="ChEBI" id="CHEBI:57945"/>
        <dbReference type="ChEBI" id="CHEBI:132124"/>
        <dbReference type="EC" id="1.6.5.9"/>
    </reaction>
</comment>
<evidence type="ECO:0000256" key="6">
    <source>
        <dbReference type="ARBA" id="ARBA00023027"/>
    </source>
</evidence>
<protein>
    <recommendedName>
        <fullName evidence="2">NADH:ubiquinone reductase (non-electrogenic)</fullName>
        <ecNumber evidence="2">1.6.5.9</ecNumber>
    </recommendedName>
</protein>
<keyword evidence="6" id="KW-0520">NAD</keyword>
<dbReference type="RefSeq" id="WP_157427976.1">
    <property type="nucleotide sequence ID" value="NZ_BAAANK010000004.1"/>
</dbReference>
<feature type="region of interest" description="Disordered" evidence="8">
    <location>
        <begin position="476"/>
        <end position="542"/>
    </location>
</feature>
<evidence type="ECO:0000313" key="11">
    <source>
        <dbReference type="Proteomes" id="UP001501746"/>
    </source>
</evidence>
<dbReference type="SUPFAM" id="SSF51905">
    <property type="entry name" value="FAD/NAD(P)-binding domain"/>
    <property type="match status" value="1"/>
</dbReference>
<dbReference type="InterPro" id="IPR045024">
    <property type="entry name" value="NDH-2"/>
</dbReference>
<dbReference type="PRINTS" id="PR00411">
    <property type="entry name" value="PNDRDTASEI"/>
</dbReference>
<gene>
    <name evidence="10" type="ORF">GCM10009750_17470</name>
</gene>
<comment type="caution">
    <text evidence="10">The sequence shown here is derived from an EMBL/GenBank/DDBJ whole genome shotgun (WGS) entry which is preliminary data.</text>
</comment>
<evidence type="ECO:0000313" key="10">
    <source>
        <dbReference type="EMBL" id="GAA1833674.1"/>
    </source>
</evidence>
<feature type="compositionally biased region" description="Basic residues" evidence="8">
    <location>
        <begin position="493"/>
        <end position="513"/>
    </location>
</feature>
<evidence type="ECO:0000256" key="4">
    <source>
        <dbReference type="ARBA" id="ARBA00022827"/>
    </source>
</evidence>
<accession>A0ABP4Z2E7</accession>
<dbReference type="Pfam" id="PF07992">
    <property type="entry name" value="Pyr_redox_2"/>
    <property type="match status" value="1"/>
</dbReference>
<dbReference type="EMBL" id="BAAANK010000004">
    <property type="protein sequence ID" value="GAA1833674.1"/>
    <property type="molecule type" value="Genomic_DNA"/>
</dbReference>
<reference evidence="11" key="1">
    <citation type="journal article" date="2019" name="Int. J. Syst. Evol. Microbiol.">
        <title>The Global Catalogue of Microorganisms (GCM) 10K type strain sequencing project: providing services to taxonomists for standard genome sequencing and annotation.</title>
        <authorList>
            <consortium name="The Broad Institute Genomics Platform"/>
            <consortium name="The Broad Institute Genome Sequencing Center for Infectious Disease"/>
            <person name="Wu L."/>
            <person name="Ma J."/>
        </authorList>
    </citation>
    <scope>NUCLEOTIDE SEQUENCE [LARGE SCALE GENOMIC DNA]</scope>
    <source>
        <strain evidence="11">JCM 14323</strain>
    </source>
</reference>
<evidence type="ECO:0000256" key="8">
    <source>
        <dbReference type="SAM" id="MobiDB-lite"/>
    </source>
</evidence>
<organism evidence="10 11">
    <name type="scientific">Agromyces salentinus</name>
    <dbReference type="NCBI Taxonomy" id="269421"/>
    <lineage>
        <taxon>Bacteria</taxon>
        <taxon>Bacillati</taxon>
        <taxon>Actinomycetota</taxon>
        <taxon>Actinomycetes</taxon>
        <taxon>Micrococcales</taxon>
        <taxon>Microbacteriaceae</taxon>
        <taxon>Agromyces</taxon>
    </lineage>
</organism>
<evidence type="ECO:0000259" key="9">
    <source>
        <dbReference type="Pfam" id="PF07992"/>
    </source>
</evidence>
<comment type="similarity">
    <text evidence="1">Belongs to the NADH dehydrogenase family.</text>
</comment>
<dbReference type="Gene3D" id="3.50.50.100">
    <property type="match status" value="1"/>
</dbReference>
<keyword evidence="4" id="KW-0274">FAD</keyword>
<evidence type="ECO:0000256" key="3">
    <source>
        <dbReference type="ARBA" id="ARBA00022630"/>
    </source>
</evidence>
<dbReference type="PRINTS" id="PR00368">
    <property type="entry name" value="FADPNR"/>
</dbReference>
<dbReference type="PANTHER" id="PTHR43706:SF47">
    <property type="entry name" value="EXTERNAL NADH-UBIQUINONE OXIDOREDUCTASE 1, MITOCHONDRIAL-RELATED"/>
    <property type="match status" value="1"/>
</dbReference>
<dbReference type="InterPro" id="IPR036188">
    <property type="entry name" value="FAD/NAD-bd_sf"/>
</dbReference>
<proteinExistence type="inferred from homology"/>
<feature type="domain" description="FAD/NAD(P)-binding" evidence="9">
    <location>
        <begin position="13"/>
        <end position="324"/>
    </location>
</feature>
<feature type="compositionally biased region" description="Basic and acidic residues" evidence="8">
    <location>
        <begin position="533"/>
        <end position="542"/>
    </location>
</feature>
<dbReference type="InterPro" id="IPR023753">
    <property type="entry name" value="FAD/NAD-binding_dom"/>
</dbReference>
<evidence type="ECO:0000256" key="5">
    <source>
        <dbReference type="ARBA" id="ARBA00023002"/>
    </source>
</evidence>
<keyword evidence="11" id="KW-1185">Reference proteome</keyword>
<dbReference type="PANTHER" id="PTHR43706">
    <property type="entry name" value="NADH DEHYDROGENASE"/>
    <property type="match status" value="1"/>
</dbReference>
<keyword evidence="3" id="KW-0285">Flavoprotein</keyword>
<keyword evidence="5" id="KW-0560">Oxidoreductase</keyword>
<dbReference type="Proteomes" id="UP001501746">
    <property type="component" value="Unassembled WGS sequence"/>
</dbReference>
<evidence type="ECO:0000256" key="7">
    <source>
        <dbReference type="ARBA" id="ARBA00047599"/>
    </source>
</evidence>
<evidence type="ECO:0000256" key="1">
    <source>
        <dbReference type="ARBA" id="ARBA00005272"/>
    </source>
</evidence>
<name>A0ABP4Z2E7_9MICO</name>
<sequence>MTNTSAAGRELPHVVIVGGGFAGVYAAKALAKAPVRVTLIDRRVYNTFQPLLYQVATGGLNPGDVTHFLRSLRIRQRNLEIVHEHLMEIDPDARSIRMLDGQSIGYDYLVLANGVTTTYFGTPGAKEHAFAVYSRSQAIRIRDTLFTRLERITQQSDRTDGLHIIVVGGGPTGVEMAGALAELRDQGLRPAYPELDGDAFRITIVQRGEELLKPFIPRLRRYAKQQLEHRDVELRLGTGVAEVRPESVVLTDGTVIPSDMTVWATGVAPHEEVRYWSLPLDEHDRIRVGEDLQVIGLPGVFAAGDVAIAPQDLPQLAQPAIQGGAHVGRQILRLIAGEATEPFEYYDKGQLAIVGRRSAVGEIPGLANLPVLHALKFLKKVPGFRRTFGLTAYPAWAAWLFVHIGSLLGSRNRLTTMIGLWARYGFRWYRTPVPIVGDVPAIRPSKAERLRLTPEQLRIAEAAMKEDLADEVITIASPTEGGAESGAATPAKPRAKSPAKPRPKTPGKPRPKTARAPGTEAPSGTAPAAATERPAKGEPTDG</sequence>
<dbReference type="EC" id="1.6.5.9" evidence="2"/>
<evidence type="ECO:0000256" key="2">
    <source>
        <dbReference type="ARBA" id="ARBA00012637"/>
    </source>
</evidence>